<organism evidence="2 3">
    <name type="scientific">Psilocybe cf. subviscida</name>
    <dbReference type="NCBI Taxonomy" id="2480587"/>
    <lineage>
        <taxon>Eukaryota</taxon>
        <taxon>Fungi</taxon>
        <taxon>Dikarya</taxon>
        <taxon>Basidiomycota</taxon>
        <taxon>Agaricomycotina</taxon>
        <taxon>Agaricomycetes</taxon>
        <taxon>Agaricomycetidae</taxon>
        <taxon>Agaricales</taxon>
        <taxon>Agaricineae</taxon>
        <taxon>Strophariaceae</taxon>
        <taxon>Psilocybe</taxon>
    </lineage>
</organism>
<dbReference type="EMBL" id="JAACJJ010000030">
    <property type="protein sequence ID" value="KAF5318690.1"/>
    <property type="molecule type" value="Genomic_DNA"/>
</dbReference>
<feature type="region of interest" description="Disordered" evidence="1">
    <location>
        <begin position="24"/>
        <end position="43"/>
    </location>
</feature>
<evidence type="ECO:0000313" key="2">
    <source>
        <dbReference type="EMBL" id="KAF5318690.1"/>
    </source>
</evidence>
<keyword evidence="3" id="KW-1185">Reference proteome</keyword>
<feature type="region of interest" description="Disordered" evidence="1">
    <location>
        <begin position="158"/>
        <end position="246"/>
    </location>
</feature>
<accession>A0A8H5B8P0</accession>
<name>A0A8H5B8P0_9AGAR</name>
<sequence>MQVTSLLCSIISCQYVKEGQTARKARRRRAQGEAHGVADPHDHHGPVFPSPHRLCLFMWCSDPSSSRLPFVAYHPPHWPPLDRAQVLRKSAVSPPSLSHRSSSANDAPSRAVAMWIHPPARLVPSHSSVGNICAHVCNNEAPKLCPKDLHHSRARLRADIQDSARDGVVGGNKEETRAAGYPKGASPSSGLAGDIDDAGYRPLSTRGGGGRSSFLRAATPSGPCPKPASVSPSPGRRQRRSPAYTQSLVTDGYVVDMFTLHSNPTLDSSPASTPSIPIASPPFRHCRLQFVVAITAYPRTFARSLHPGFAVVRHEDLGWQQLTPAVAEGKERVRATVSLLELAHGLSSGLSCPALLATVPAQPVEPAAHRRVQPIPAHMSANEPLLIKLLLG</sequence>
<feature type="compositionally biased region" description="Basic and acidic residues" evidence="1">
    <location>
        <begin position="30"/>
        <end position="43"/>
    </location>
</feature>
<evidence type="ECO:0000313" key="3">
    <source>
        <dbReference type="Proteomes" id="UP000567179"/>
    </source>
</evidence>
<dbReference type="Proteomes" id="UP000567179">
    <property type="component" value="Unassembled WGS sequence"/>
</dbReference>
<dbReference type="AlphaFoldDB" id="A0A8H5B8P0"/>
<gene>
    <name evidence="2" type="ORF">D9619_010655</name>
</gene>
<evidence type="ECO:0000256" key="1">
    <source>
        <dbReference type="SAM" id="MobiDB-lite"/>
    </source>
</evidence>
<comment type="caution">
    <text evidence="2">The sequence shown here is derived from an EMBL/GenBank/DDBJ whole genome shotgun (WGS) entry which is preliminary data.</text>
</comment>
<proteinExistence type="predicted"/>
<protein>
    <submittedName>
        <fullName evidence="2">Uncharacterized protein</fullName>
    </submittedName>
</protein>
<reference evidence="2 3" key="1">
    <citation type="journal article" date="2020" name="ISME J.">
        <title>Uncovering the hidden diversity of litter-decomposition mechanisms in mushroom-forming fungi.</title>
        <authorList>
            <person name="Floudas D."/>
            <person name="Bentzer J."/>
            <person name="Ahren D."/>
            <person name="Johansson T."/>
            <person name="Persson P."/>
            <person name="Tunlid A."/>
        </authorList>
    </citation>
    <scope>NUCLEOTIDE SEQUENCE [LARGE SCALE GENOMIC DNA]</scope>
    <source>
        <strain evidence="2 3">CBS 101986</strain>
    </source>
</reference>